<feature type="compositionally biased region" description="Basic and acidic residues" evidence="7">
    <location>
        <begin position="1253"/>
        <end position="1268"/>
    </location>
</feature>
<evidence type="ECO:0000256" key="4">
    <source>
        <dbReference type="ARBA" id="ARBA00022786"/>
    </source>
</evidence>
<evidence type="ECO:0000259" key="8">
    <source>
        <dbReference type="PROSITE" id="PS50235"/>
    </source>
</evidence>
<dbReference type="EC" id="3.4.19.12" evidence="2"/>
<dbReference type="OrthoDB" id="2420415at2759"/>
<name>A0A395NP43_TRIAR</name>
<feature type="region of interest" description="Disordered" evidence="7">
    <location>
        <begin position="748"/>
        <end position="775"/>
    </location>
</feature>
<gene>
    <name evidence="9" type="ORF">TARUN_4470</name>
</gene>
<organism evidence="9 10">
    <name type="scientific">Trichoderma arundinaceum</name>
    <dbReference type="NCBI Taxonomy" id="490622"/>
    <lineage>
        <taxon>Eukaryota</taxon>
        <taxon>Fungi</taxon>
        <taxon>Dikarya</taxon>
        <taxon>Ascomycota</taxon>
        <taxon>Pezizomycotina</taxon>
        <taxon>Sordariomycetes</taxon>
        <taxon>Hypocreomycetidae</taxon>
        <taxon>Hypocreales</taxon>
        <taxon>Hypocreaceae</taxon>
        <taxon>Trichoderma</taxon>
    </lineage>
</organism>
<proteinExistence type="predicted"/>
<sequence length="1303" mass="145451">MGGRYGLRSEDHEPSAYATLPGTQSEFVPHNMTPMKSSLVGREVIGCHPSRWIYELINNNFTVCDLYERARRAKLDSHYAWDHPHRLVINGNQSFSTSSSKILSAICLDCHFHFVFQVEWENGPSDSLCHHSQGKWPIGDTQFPWHHLAWVCQDEQASITRDRSKYYPLLAREFFVCSAPPCTFQITLEVSEPRMASWWVNLLLDHETISQQLKAARDEEPARYESATDDWAYQGPSNLNTYLKNILEATPDATRSISKRNKRFSVLFGPRCFSIFRELEFKEKIEMNDGIDEGSFTPAAPSPADGPSGSTRIGTYRAFLEDVRSEVQNLIFKAGNTAERPTFCTTALHNHLGCAEVSNVSANKLVNLERYKLLGVLPSQSREIIVNAYKRQWEIAPSRRRDLVENLMAIANDTNDDLLSDYAITQSSVFESQLQTHGGGDDDGLVPQALEFLGLSPPNNYGADALIQAFRAKLARDPSDAVTARSMLLLIAQASNDDSYQMKLLMEADTKMSLETSKVVLGLETVDGPWQNAVDATKAKLATVTSKEAQAVYLDALDSIAEHTSSPSLKHAVMELRHARGFSNSEANDPRAANLNLPVGLHNIGNTCYLNSLLQYLFTVKPIRDIVVNYDDVRLDLNDESIQARRLGGNKMQMDRGEAVVAQAFAEEMAVLFENLRTSDRTATRPSQRLANAVLLSTHTLLSGPKQPSETPAASNPPPLPARPSPAPPTKDHDDVNMVNVSVQAVSDSLDTQSNSSTQTLVDQDDARSDRSYEKVETVVEEEASSQLQSVPIIVGDSGDDTLMAEDPQDDKKSTLLMDLDLDESMEIPVSAGQDNSDIDMADVEKPETVDQKVLNALEHQKRSSGTDQQDVEEVMGSIINRLQAAIRPTSVDSTTGIQLEKIMETFFVTTVNYTKKFDEKEYQHEISFDRSITAFPAAEGPCSLYDALGRNFDQQILEESKLSRYTAIKTLPPVLHILIQRSQSMGSKNGNPVVIPETLYLDRYMDAPHDSPIFRRRVQDWITAERIGDLKSLLAKVEDNPSYMTFLQTYEGGNESTDNESIPPSSKVDASTEQEAMAENWDFDGPVDDDFLLITPASTDKANVFEVPVGKLADIQKTHGATLGMMEEELQRRQEALEESLSSQKQISYRLHAVICHRGHLTSGHYWVWIHDFEANVWRWYNDADVKENKDTAEVLQTLSTSGEPYFLCYVRDEDKDQYVSVPSREPPKKEEEETEAKEPMVEAELPPLVAADKDEDVKVIDARPEGGPEVSPAVDTGAQEPQDAQKTVVMVDTTESEEKIE</sequence>
<evidence type="ECO:0000313" key="10">
    <source>
        <dbReference type="Proteomes" id="UP000266272"/>
    </source>
</evidence>
<feature type="compositionally biased region" description="Basic and acidic residues" evidence="7">
    <location>
        <begin position="765"/>
        <end position="775"/>
    </location>
</feature>
<feature type="domain" description="USP" evidence="8">
    <location>
        <begin position="599"/>
        <end position="1214"/>
    </location>
</feature>
<evidence type="ECO:0000256" key="7">
    <source>
        <dbReference type="SAM" id="MobiDB-lite"/>
    </source>
</evidence>
<reference evidence="9 10" key="1">
    <citation type="journal article" date="2018" name="PLoS Pathog.">
        <title>Evolution of structural diversity of trichothecenes, a family of toxins produced by plant pathogenic and entomopathogenic fungi.</title>
        <authorList>
            <person name="Proctor R.H."/>
            <person name="McCormick S.P."/>
            <person name="Kim H.S."/>
            <person name="Cardoza R.E."/>
            <person name="Stanley A.M."/>
            <person name="Lindo L."/>
            <person name="Kelly A."/>
            <person name="Brown D.W."/>
            <person name="Lee T."/>
            <person name="Vaughan M.M."/>
            <person name="Alexander N.J."/>
            <person name="Busman M."/>
            <person name="Gutierrez S."/>
        </authorList>
    </citation>
    <scope>NUCLEOTIDE SEQUENCE [LARGE SCALE GENOMIC DNA]</scope>
    <source>
        <strain evidence="9 10">IBT 40837</strain>
    </source>
</reference>
<keyword evidence="3" id="KW-0645">Protease</keyword>
<evidence type="ECO:0000256" key="3">
    <source>
        <dbReference type="ARBA" id="ARBA00022670"/>
    </source>
</evidence>
<feature type="region of interest" description="Disordered" evidence="7">
    <location>
        <begin position="292"/>
        <end position="311"/>
    </location>
</feature>
<evidence type="ECO:0000256" key="1">
    <source>
        <dbReference type="ARBA" id="ARBA00000707"/>
    </source>
</evidence>
<dbReference type="InterPro" id="IPR044635">
    <property type="entry name" value="UBP14-like"/>
</dbReference>
<feature type="compositionally biased region" description="Basic and acidic residues" evidence="7">
    <location>
        <begin position="1227"/>
        <end position="1242"/>
    </location>
</feature>
<dbReference type="PROSITE" id="PS00972">
    <property type="entry name" value="USP_1"/>
    <property type="match status" value="1"/>
</dbReference>
<dbReference type="GO" id="GO:0016579">
    <property type="term" value="P:protein deubiquitination"/>
    <property type="evidence" value="ECO:0007669"/>
    <property type="project" value="InterPro"/>
</dbReference>
<dbReference type="InterPro" id="IPR025305">
    <property type="entry name" value="UCH_repeat_domain"/>
</dbReference>
<dbReference type="STRING" id="490622.A0A395NP43"/>
<keyword evidence="5 9" id="KW-0378">Hydrolase</keyword>
<dbReference type="Gene3D" id="3.90.70.10">
    <property type="entry name" value="Cysteine proteinases"/>
    <property type="match status" value="2"/>
</dbReference>
<dbReference type="InterPro" id="IPR001394">
    <property type="entry name" value="Peptidase_C19_UCH"/>
</dbReference>
<dbReference type="PROSITE" id="PS50235">
    <property type="entry name" value="USP_3"/>
    <property type="match status" value="1"/>
</dbReference>
<dbReference type="PANTHER" id="PTHR43982:SF6">
    <property type="entry name" value="UBIQUITIN CARBOXYL-TERMINAL HYDROLASE 2-RELATED"/>
    <property type="match status" value="1"/>
</dbReference>
<dbReference type="GO" id="GO:0061136">
    <property type="term" value="P:regulation of proteasomal protein catabolic process"/>
    <property type="evidence" value="ECO:0007669"/>
    <property type="project" value="TreeGrafter"/>
</dbReference>
<feature type="compositionally biased region" description="Polar residues" evidence="7">
    <location>
        <begin position="748"/>
        <end position="762"/>
    </location>
</feature>
<dbReference type="SUPFAM" id="SSF54001">
    <property type="entry name" value="Cysteine proteinases"/>
    <property type="match status" value="1"/>
</dbReference>
<evidence type="ECO:0000313" key="9">
    <source>
        <dbReference type="EMBL" id="RFU77759.1"/>
    </source>
</evidence>
<dbReference type="GO" id="GO:0070628">
    <property type="term" value="F:proteasome binding"/>
    <property type="evidence" value="ECO:0007669"/>
    <property type="project" value="TreeGrafter"/>
</dbReference>
<accession>A0A395NP43</accession>
<dbReference type="InterPro" id="IPR018200">
    <property type="entry name" value="USP_CS"/>
</dbReference>
<feature type="compositionally biased region" description="Low complexity" evidence="7">
    <location>
        <begin position="298"/>
        <end position="310"/>
    </location>
</feature>
<keyword evidence="4" id="KW-0833">Ubl conjugation pathway</keyword>
<comment type="catalytic activity">
    <reaction evidence="1">
        <text>Thiol-dependent hydrolysis of ester, thioester, amide, peptide and isopeptide bonds formed by the C-terminal Gly of ubiquitin (a 76-residue protein attached to proteins as an intracellular targeting signal).</text>
        <dbReference type="EC" id="3.4.19.12"/>
    </reaction>
</comment>
<dbReference type="PROSITE" id="PS00973">
    <property type="entry name" value="USP_2"/>
    <property type="match status" value="1"/>
</dbReference>
<protein>
    <recommendedName>
        <fullName evidence="2">ubiquitinyl hydrolase 1</fullName>
        <ecNumber evidence="2">3.4.19.12</ecNumber>
    </recommendedName>
</protein>
<feature type="region of interest" description="Disordered" evidence="7">
    <location>
        <begin position="702"/>
        <end position="735"/>
    </location>
</feature>
<dbReference type="Proteomes" id="UP000266272">
    <property type="component" value="Unassembled WGS sequence"/>
</dbReference>
<dbReference type="PANTHER" id="PTHR43982">
    <property type="entry name" value="UBIQUITIN CARBOXYL-TERMINAL HYDROLASE"/>
    <property type="match status" value="1"/>
</dbReference>
<feature type="compositionally biased region" description="Pro residues" evidence="7">
    <location>
        <begin position="715"/>
        <end position="729"/>
    </location>
</feature>
<keyword evidence="10" id="KW-1185">Reference proteome</keyword>
<dbReference type="GO" id="GO:0004843">
    <property type="term" value="F:cysteine-type deubiquitinase activity"/>
    <property type="evidence" value="ECO:0007669"/>
    <property type="project" value="UniProtKB-EC"/>
</dbReference>
<evidence type="ECO:0000256" key="2">
    <source>
        <dbReference type="ARBA" id="ARBA00012759"/>
    </source>
</evidence>
<dbReference type="CDD" id="cd02666">
    <property type="entry name" value="Peptidase_C19J"/>
    <property type="match status" value="1"/>
</dbReference>
<dbReference type="EMBL" id="PXOA01000253">
    <property type="protein sequence ID" value="RFU77759.1"/>
    <property type="molecule type" value="Genomic_DNA"/>
</dbReference>
<dbReference type="InterPro" id="IPR038765">
    <property type="entry name" value="Papain-like_cys_pep_sf"/>
</dbReference>
<dbReference type="InterPro" id="IPR028889">
    <property type="entry name" value="USP"/>
</dbReference>
<evidence type="ECO:0000256" key="5">
    <source>
        <dbReference type="ARBA" id="ARBA00022801"/>
    </source>
</evidence>
<feature type="region of interest" description="Disordered" evidence="7">
    <location>
        <begin position="1220"/>
        <end position="1303"/>
    </location>
</feature>
<dbReference type="Pfam" id="PF13446">
    <property type="entry name" value="RPT"/>
    <property type="match status" value="2"/>
</dbReference>
<comment type="caution">
    <text evidence="9">The sequence shown here is derived from an EMBL/GenBank/DDBJ whole genome shotgun (WGS) entry which is preliminary data.</text>
</comment>
<evidence type="ECO:0000256" key="6">
    <source>
        <dbReference type="ARBA" id="ARBA00022807"/>
    </source>
</evidence>
<keyword evidence="6" id="KW-0788">Thiol protease</keyword>
<dbReference type="Pfam" id="PF00443">
    <property type="entry name" value="UCH"/>
    <property type="match status" value="1"/>
</dbReference>
<dbReference type="GO" id="GO:0043161">
    <property type="term" value="P:proteasome-mediated ubiquitin-dependent protein catabolic process"/>
    <property type="evidence" value="ECO:0007669"/>
    <property type="project" value="InterPro"/>
</dbReference>